<dbReference type="FunFam" id="2.60.40.150:FF:000281">
    <property type="entry name" value="Unplaced genomic scaffold supercont1.4, whole genome shotgun sequence"/>
    <property type="match status" value="1"/>
</dbReference>
<evidence type="ECO:0000256" key="1">
    <source>
        <dbReference type="ARBA" id="ARBA00004477"/>
    </source>
</evidence>
<dbReference type="InterPro" id="IPR001623">
    <property type="entry name" value="DnaJ_domain"/>
</dbReference>
<dbReference type="SUPFAM" id="SSF158702">
    <property type="entry name" value="Sec63 N-terminal domain-like"/>
    <property type="match status" value="1"/>
</dbReference>
<evidence type="ECO:0000256" key="6">
    <source>
        <dbReference type="ARBA" id="ARBA00022989"/>
    </source>
</evidence>
<accession>A0A0L6UXE2</accession>
<evidence type="ECO:0000256" key="2">
    <source>
        <dbReference type="ARBA" id="ARBA00022448"/>
    </source>
</evidence>
<dbReference type="GO" id="GO:0006614">
    <property type="term" value="P:SRP-dependent cotranslational protein targeting to membrane"/>
    <property type="evidence" value="ECO:0007669"/>
    <property type="project" value="TreeGrafter"/>
</dbReference>
<dbReference type="GO" id="GO:0031207">
    <property type="term" value="C:Sec62/Sec63 complex"/>
    <property type="evidence" value="ECO:0007669"/>
    <property type="project" value="TreeGrafter"/>
</dbReference>
<dbReference type="PANTHER" id="PTHR24075">
    <property type="entry name" value="SEC63 DOMAIN-CONTAINING"/>
    <property type="match status" value="1"/>
</dbReference>
<evidence type="ECO:0000256" key="7">
    <source>
        <dbReference type="ARBA" id="ARBA00023136"/>
    </source>
</evidence>
<dbReference type="Gene3D" id="1.10.287.110">
    <property type="entry name" value="DnaJ domain"/>
    <property type="match status" value="1"/>
</dbReference>
<feature type="compositionally biased region" description="Acidic residues" evidence="9">
    <location>
        <begin position="658"/>
        <end position="676"/>
    </location>
</feature>
<keyword evidence="13" id="KW-1185">Reference proteome</keyword>
<dbReference type="AlphaFoldDB" id="A0A0L6UXE2"/>
<evidence type="ECO:0000256" key="9">
    <source>
        <dbReference type="SAM" id="MobiDB-lite"/>
    </source>
</evidence>
<dbReference type="EMBL" id="LAVV01008408">
    <property type="protein sequence ID" value="KNZ52872.1"/>
    <property type="molecule type" value="Genomic_DNA"/>
</dbReference>
<comment type="subcellular location">
    <subcellularLocation>
        <location evidence="1">Endoplasmic reticulum membrane</location>
        <topology evidence="1">Multi-pass membrane protein</topology>
    </subcellularLocation>
</comment>
<feature type="domain" description="J" evidence="11">
    <location>
        <begin position="133"/>
        <end position="214"/>
    </location>
</feature>
<organism evidence="12 13">
    <name type="scientific">Puccinia sorghi</name>
    <dbReference type="NCBI Taxonomy" id="27349"/>
    <lineage>
        <taxon>Eukaryota</taxon>
        <taxon>Fungi</taxon>
        <taxon>Dikarya</taxon>
        <taxon>Basidiomycota</taxon>
        <taxon>Pucciniomycotina</taxon>
        <taxon>Pucciniomycetes</taxon>
        <taxon>Pucciniales</taxon>
        <taxon>Pucciniaceae</taxon>
        <taxon>Puccinia</taxon>
    </lineage>
</organism>
<dbReference type="PROSITE" id="PS50076">
    <property type="entry name" value="DNAJ_2"/>
    <property type="match status" value="1"/>
</dbReference>
<dbReference type="SUPFAM" id="SSF81296">
    <property type="entry name" value="E set domains"/>
    <property type="match status" value="1"/>
</dbReference>
<protein>
    <recommendedName>
        <fullName evidence="11">J domain-containing protein</fullName>
    </recommendedName>
</protein>
<dbReference type="Gene3D" id="2.60.40.150">
    <property type="entry name" value="C2 domain"/>
    <property type="match status" value="1"/>
</dbReference>
<feature type="transmembrane region" description="Helical" evidence="10">
    <location>
        <begin position="94"/>
        <end position="120"/>
    </location>
</feature>
<dbReference type="Proteomes" id="UP000037035">
    <property type="component" value="Unassembled WGS sequence"/>
</dbReference>
<name>A0A0L6UXE2_9BASI</name>
<feature type="region of interest" description="Disordered" evidence="9">
    <location>
        <begin position="523"/>
        <end position="546"/>
    </location>
</feature>
<dbReference type="CDD" id="cd06257">
    <property type="entry name" value="DnaJ"/>
    <property type="match status" value="1"/>
</dbReference>
<keyword evidence="8" id="KW-0143">Chaperone</keyword>
<dbReference type="InterPro" id="IPR036869">
    <property type="entry name" value="J_dom_sf"/>
</dbReference>
<keyword evidence="7 10" id="KW-0472">Membrane</keyword>
<evidence type="ECO:0000256" key="5">
    <source>
        <dbReference type="ARBA" id="ARBA00022927"/>
    </source>
</evidence>
<dbReference type="OrthoDB" id="1734229at2759"/>
<dbReference type="InterPro" id="IPR014756">
    <property type="entry name" value="Ig_E-set"/>
</dbReference>
<feature type="compositionally biased region" description="Acidic residues" evidence="9">
    <location>
        <begin position="696"/>
        <end position="720"/>
    </location>
</feature>
<proteinExistence type="predicted"/>
<dbReference type="GO" id="GO:0006620">
    <property type="term" value="P:post-translational protein targeting to endoplasmic reticulum membrane"/>
    <property type="evidence" value="ECO:0007669"/>
    <property type="project" value="TreeGrafter"/>
</dbReference>
<dbReference type="FunFam" id="1.10.287.110:FF:000039">
    <property type="entry name" value="Protein translocation complex component (Npl1)"/>
    <property type="match status" value="1"/>
</dbReference>
<keyword evidence="5" id="KW-0653">Protein transport</keyword>
<reference evidence="12 13" key="1">
    <citation type="submission" date="2015-08" db="EMBL/GenBank/DDBJ databases">
        <title>Next Generation Sequencing and Analysis of the Genome of Puccinia sorghi L Schw, the Causal Agent of Maize Common Rust.</title>
        <authorList>
            <person name="Rochi L."/>
            <person name="Burguener G."/>
            <person name="Darino M."/>
            <person name="Turjanski A."/>
            <person name="Kreff E."/>
            <person name="Dieguez M.J."/>
            <person name="Sacco F."/>
        </authorList>
    </citation>
    <scope>NUCLEOTIDE SEQUENCE [LARGE SCALE GENOMIC DNA]</scope>
    <source>
        <strain evidence="12 13">RO10H11247</strain>
    </source>
</reference>
<keyword evidence="3 10" id="KW-0812">Transmembrane</keyword>
<dbReference type="VEuPathDB" id="FungiDB:VP01_3415g1"/>
<evidence type="ECO:0000259" key="11">
    <source>
        <dbReference type="PROSITE" id="PS50076"/>
    </source>
</evidence>
<keyword evidence="4" id="KW-0256">Endoplasmic reticulum</keyword>
<keyword evidence="2" id="KW-0813">Transport</keyword>
<dbReference type="Gene3D" id="1.10.3380.10">
    <property type="entry name" value="Sec63 N-terminal domain-like domain"/>
    <property type="match status" value="1"/>
</dbReference>
<dbReference type="GO" id="GO:0008320">
    <property type="term" value="F:protein transmembrane transporter activity"/>
    <property type="evidence" value="ECO:0007669"/>
    <property type="project" value="TreeGrafter"/>
</dbReference>
<feature type="compositionally biased region" description="Polar residues" evidence="9">
    <location>
        <begin position="532"/>
        <end position="544"/>
    </location>
</feature>
<gene>
    <name evidence="12" type="ORF">VP01_3415g1</name>
</gene>
<dbReference type="PANTHER" id="PTHR24075:SF0">
    <property type="entry name" value="TRANSLOCATION PROTEIN SEC63 HOMOLOG"/>
    <property type="match status" value="1"/>
</dbReference>
<comment type="caution">
    <text evidence="12">The sequence shown here is derived from an EMBL/GenBank/DDBJ whole genome shotgun (WGS) entry which is preliminary data.</text>
</comment>
<dbReference type="Pfam" id="PF02889">
    <property type="entry name" value="Sec63"/>
    <property type="match status" value="1"/>
</dbReference>
<dbReference type="SMART" id="SM00271">
    <property type="entry name" value="DnaJ"/>
    <property type="match status" value="1"/>
</dbReference>
<sequence>MAICGMAASYEYDECNVAPLFFLSPTGQSNFFVFTFLLLILIPWTISSLSKLSSEILIFLQVIQPNRHALSGTLKTSKSRRPSRRHLQSALGKIPYFGLPTIICHVFLAIGWALLAYVAYRASFVKASSGTYDPFAILGINPVSHLLWLIPCDGSDEKSIKRHFKRLSLKFHPDKLKLTANQTLEEINEHFVNLTKAYKALTDDTIRENYEMYGHPDGKRETAMGIALPKWIVETRNHGYVVGLYGLVFGLMLPYLVVSYDDLVVSYPVTFLRVNGGMDRESTPKIKFSLNQLPAVEVLCSSLEFKALESKHSRVFESNKAYKKLEDQVTTTLFNSTGEKLEGRLYNNKTEKFVKRTAILVYAHLFRISISDVAVLKAKHEVINYSRHLTNGMQSVTLGYNWLSTYLVIVALQQHLVQAMHPALSPLVQLPHVSVKTAERLAKSGEIKSPEHYATLSEQQKATFFPELRGQDRIKKHIQSISEHWPKLELISSEFKVVGEKIVTPGCVIHFTMKIRIKNPKRLATAQENEKSPASASASGQATEQDLKGEELEIDELLGRKKAGADGEEKCPVVHAPHATKDTKPCYYWLVGDHKLNRIFVQPIKFTDVGYTKTRVLKTSFQAPHSPGLYTFQAYVKSDSYVDTDVQASMQLRVEEKEAAEDANAEDDISEPDEDTLAGQMAAMRGKPTKQQKDGDDSDDTSGTESSDDDSSSDSDSDSD</sequence>
<evidence type="ECO:0000313" key="13">
    <source>
        <dbReference type="Proteomes" id="UP000037035"/>
    </source>
</evidence>
<dbReference type="InterPro" id="IPR004179">
    <property type="entry name" value="Sec63-dom"/>
</dbReference>
<dbReference type="GO" id="GO:0003723">
    <property type="term" value="F:RNA binding"/>
    <property type="evidence" value="ECO:0007669"/>
    <property type="project" value="TreeGrafter"/>
</dbReference>
<feature type="region of interest" description="Disordered" evidence="9">
    <location>
        <begin position="657"/>
        <end position="720"/>
    </location>
</feature>
<feature type="transmembrane region" description="Helical" evidence="10">
    <location>
        <begin position="239"/>
        <end position="258"/>
    </location>
</feature>
<dbReference type="SUPFAM" id="SSF46565">
    <property type="entry name" value="Chaperone J-domain"/>
    <property type="match status" value="1"/>
</dbReference>
<dbReference type="SMART" id="SM00973">
    <property type="entry name" value="Sec63"/>
    <property type="match status" value="1"/>
</dbReference>
<evidence type="ECO:0000256" key="3">
    <source>
        <dbReference type="ARBA" id="ARBA00022692"/>
    </source>
</evidence>
<feature type="transmembrane region" description="Helical" evidence="10">
    <location>
        <begin position="31"/>
        <end position="49"/>
    </location>
</feature>
<dbReference type="InterPro" id="IPR035892">
    <property type="entry name" value="C2_domain_sf"/>
</dbReference>
<evidence type="ECO:0000313" key="12">
    <source>
        <dbReference type="EMBL" id="KNZ52872.1"/>
    </source>
</evidence>
<evidence type="ECO:0000256" key="10">
    <source>
        <dbReference type="SAM" id="Phobius"/>
    </source>
</evidence>
<keyword evidence="6 10" id="KW-1133">Transmembrane helix</keyword>
<dbReference type="STRING" id="27349.A0A0L6UXE2"/>
<evidence type="ECO:0000256" key="8">
    <source>
        <dbReference type="ARBA" id="ARBA00023186"/>
    </source>
</evidence>
<evidence type="ECO:0000256" key="4">
    <source>
        <dbReference type="ARBA" id="ARBA00022824"/>
    </source>
</evidence>
<dbReference type="Pfam" id="PF00226">
    <property type="entry name" value="DnaJ"/>
    <property type="match status" value="1"/>
</dbReference>